<dbReference type="Gene3D" id="2.60.120.40">
    <property type="match status" value="1"/>
</dbReference>
<dbReference type="Pfam" id="PF00386">
    <property type="entry name" value="C1q"/>
    <property type="match status" value="1"/>
</dbReference>
<keyword evidence="2" id="KW-0964">Secreted</keyword>
<feature type="signal peptide" evidence="4">
    <location>
        <begin position="1"/>
        <end position="21"/>
    </location>
</feature>
<accession>A0AAW0MRV7</accession>
<gene>
    <name evidence="6" type="ORF">WMY93_029014</name>
</gene>
<keyword evidence="7" id="KW-1185">Reference proteome</keyword>
<evidence type="ECO:0000256" key="2">
    <source>
        <dbReference type="ARBA" id="ARBA00022525"/>
    </source>
</evidence>
<evidence type="ECO:0000256" key="3">
    <source>
        <dbReference type="ARBA" id="ARBA00022729"/>
    </source>
</evidence>
<dbReference type="PANTHER" id="PTHR22923">
    <property type="entry name" value="CEREBELLIN-RELATED"/>
    <property type="match status" value="1"/>
</dbReference>
<dbReference type="SMART" id="SM00110">
    <property type="entry name" value="C1Q"/>
    <property type="match status" value="1"/>
</dbReference>
<organism evidence="6 7">
    <name type="scientific">Mugilogobius chulae</name>
    <name type="common">yellowstripe goby</name>
    <dbReference type="NCBI Taxonomy" id="88201"/>
    <lineage>
        <taxon>Eukaryota</taxon>
        <taxon>Metazoa</taxon>
        <taxon>Chordata</taxon>
        <taxon>Craniata</taxon>
        <taxon>Vertebrata</taxon>
        <taxon>Euteleostomi</taxon>
        <taxon>Actinopterygii</taxon>
        <taxon>Neopterygii</taxon>
        <taxon>Teleostei</taxon>
        <taxon>Neoteleostei</taxon>
        <taxon>Acanthomorphata</taxon>
        <taxon>Gobiaria</taxon>
        <taxon>Gobiiformes</taxon>
        <taxon>Gobioidei</taxon>
        <taxon>Gobiidae</taxon>
        <taxon>Gobionellinae</taxon>
        <taxon>Mugilogobius</taxon>
    </lineage>
</organism>
<evidence type="ECO:0000256" key="1">
    <source>
        <dbReference type="ARBA" id="ARBA00004613"/>
    </source>
</evidence>
<dbReference type="Proteomes" id="UP001460270">
    <property type="component" value="Unassembled WGS sequence"/>
</dbReference>
<evidence type="ECO:0000259" key="5">
    <source>
        <dbReference type="PROSITE" id="PS50871"/>
    </source>
</evidence>
<dbReference type="EMBL" id="JBBPFD010000021">
    <property type="protein sequence ID" value="KAK7882840.1"/>
    <property type="molecule type" value="Genomic_DNA"/>
</dbReference>
<keyword evidence="3 4" id="KW-0732">Signal</keyword>
<dbReference type="InterPro" id="IPR050822">
    <property type="entry name" value="Cerebellin_Synaptic_Org"/>
</dbReference>
<dbReference type="GO" id="GO:0099558">
    <property type="term" value="P:maintenance of synapse structure"/>
    <property type="evidence" value="ECO:0007669"/>
    <property type="project" value="TreeGrafter"/>
</dbReference>
<dbReference type="InterPro" id="IPR008983">
    <property type="entry name" value="Tumour_necrosis_fac-like_dom"/>
</dbReference>
<reference evidence="7" key="1">
    <citation type="submission" date="2024-04" db="EMBL/GenBank/DDBJ databases">
        <title>Salinicola lusitanus LLJ914,a marine bacterium isolated from the Okinawa Trough.</title>
        <authorList>
            <person name="Li J."/>
        </authorList>
    </citation>
    <scope>NUCLEOTIDE SEQUENCE [LARGE SCALE GENOMIC DNA]</scope>
</reference>
<feature type="domain" description="C1q" evidence="5">
    <location>
        <begin position="94"/>
        <end position="241"/>
    </location>
</feature>
<dbReference type="PROSITE" id="PS50871">
    <property type="entry name" value="C1Q"/>
    <property type="match status" value="1"/>
</dbReference>
<sequence>MSVMSGLFLLGALSLFGLVQGDPPNPLQSLKEAALSMHNPLTCDNLNCDCAFTEERSCCCGANDMFQMESDLFGRMKDLYQKITELKNSVQEFKTVRKVAFQAQMSNSIATTSGGMTCFGPYNIDVPIPFGDVLVNDNNSYNKNLGTFTAPRHGIYVFSFTISSSVTETELLYHKVELMAQTGAVVAVWENNREDYQDSATQYVILQLNKGDQVYLRLVSGRKICTTLSSNMFSGFLLYPL</sequence>
<dbReference type="PRINTS" id="PR00007">
    <property type="entry name" value="COMPLEMNTC1Q"/>
</dbReference>
<evidence type="ECO:0000313" key="7">
    <source>
        <dbReference type="Proteomes" id="UP001460270"/>
    </source>
</evidence>
<comment type="subcellular location">
    <subcellularLocation>
        <location evidence="1">Secreted</location>
    </subcellularLocation>
</comment>
<dbReference type="PANTHER" id="PTHR22923:SF89">
    <property type="entry name" value="CEREBELLIN 18"/>
    <property type="match status" value="1"/>
</dbReference>
<evidence type="ECO:0000256" key="4">
    <source>
        <dbReference type="SAM" id="SignalP"/>
    </source>
</evidence>
<comment type="caution">
    <text evidence="6">The sequence shown here is derived from an EMBL/GenBank/DDBJ whole genome shotgun (WGS) entry which is preliminary data.</text>
</comment>
<dbReference type="InterPro" id="IPR001073">
    <property type="entry name" value="C1q_dom"/>
</dbReference>
<dbReference type="GO" id="GO:0005576">
    <property type="term" value="C:extracellular region"/>
    <property type="evidence" value="ECO:0007669"/>
    <property type="project" value="UniProtKB-SubCell"/>
</dbReference>
<evidence type="ECO:0000313" key="6">
    <source>
        <dbReference type="EMBL" id="KAK7882840.1"/>
    </source>
</evidence>
<name>A0AAW0MRV7_9GOBI</name>
<protein>
    <recommendedName>
        <fullName evidence="5">C1q domain-containing protein</fullName>
    </recommendedName>
</protein>
<dbReference type="SUPFAM" id="SSF49842">
    <property type="entry name" value="TNF-like"/>
    <property type="match status" value="1"/>
</dbReference>
<dbReference type="AlphaFoldDB" id="A0AAW0MRV7"/>
<feature type="chain" id="PRO_5043788282" description="C1q domain-containing protein" evidence="4">
    <location>
        <begin position="22"/>
        <end position="241"/>
    </location>
</feature>
<proteinExistence type="predicted"/>
<dbReference type="GO" id="GO:0045202">
    <property type="term" value="C:synapse"/>
    <property type="evidence" value="ECO:0007669"/>
    <property type="project" value="TreeGrafter"/>
</dbReference>